<dbReference type="STRING" id="1838280.A6M21_10235"/>
<dbReference type="InterPro" id="IPR001448">
    <property type="entry name" value="SASP_alpha/beta-type"/>
</dbReference>
<dbReference type="Pfam" id="PF00269">
    <property type="entry name" value="SASP"/>
    <property type="match status" value="2"/>
</dbReference>
<dbReference type="EMBL" id="LYVF01000158">
    <property type="protein sequence ID" value="OAT81768.1"/>
    <property type="molecule type" value="Genomic_DNA"/>
</dbReference>
<evidence type="ECO:0000256" key="1">
    <source>
        <dbReference type="ARBA" id="ARBA00003863"/>
    </source>
</evidence>
<name>A0A1B7LET3_9FIRM</name>
<proteinExistence type="predicted"/>
<dbReference type="InterPro" id="IPR038300">
    <property type="entry name" value="SASP_sf_alpha/beta"/>
</dbReference>
<evidence type="ECO:0000256" key="2">
    <source>
        <dbReference type="ARBA" id="ARBA00022969"/>
    </source>
</evidence>
<dbReference type="InterPro" id="IPR050847">
    <property type="entry name" value="SASP_DNA-binding"/>
</dbReference>
<evidence type="ECO:0000313" key="3">
    <source>
        <dbReference type="EMBL" id="OAT81768.1"/>
    </source>
</evidence>
<protein>
    <submittedName>
        <fullName evidence="3">Spore protein</fullName>
    </submittedName>
</protein>
<dbReference type="AlphaFoldDB" id="A0A1B7LET3"/>
<keyword evidence="4" id="KW-1185">Reference proteome</keyword>
<organism evidence="3 4">
    <name type="scientific">Desulfotomaculum copahuensis</name>
    <dbReference type="NCBI Taxonomy" id="1838280"/>
    <lineage>
        <taxon>Bacteria</taxon>
        <taxon>Bacillati</taxon>
        <taxon>Bacillota</taxon>
        <taxon>Clostridia</taxon>
        <taxon>Eubacteriales</taxon>
        <taxon>Desulfotomaculaceae</taxon>
        <taxon>Desulfotomaculum</taxon>
    </lineage>
</organism>
<dbReference type="Gene3D" id="6.10.10.80">
    <property type="entry name" value="Small, acid-soluble spore protein, alpha/beta type-like"/>
    <property type="match status" value="1"/>
</dbReference>
<dbReference type="PANTHER" id="PTHR36107">
    <property type="entry name" value="SMALL, ACID-SOLUBLE SPORE PROTEIN A"/>
    <property type="match status" value="1"/>
</dbReference>
<dbReference type="Proteomes" id="UP000078532">
    <property type="component" value="Unassembled WGS sequence"/>
</dbReference>
<sequence>MPNKKDLLIPAAGSRLNVFKYEIADELGYPLHVGAQKATPQNWNQITGRMKYEIANELGLTPGIENGYWGNLSSRACGAVGGRIGGKIGGNMVRHMIRFAEQNMVR</sequence>
<gene>
    <name evidence="3" type="ORF">A6M21_10235</name>
</gene>
<dbReference type="GO" id="GO:0006265">
    <property type="term" value="P:DNA topological change"/>
    <property type="evidence" value="ECO:0007669"/>
    <property type="project" value="InterPro"/>
</dbReference>
<comment type="caution">
    <text evidence="3">The sequence shown here is derived from an EMBL/GenBank/DDBJ whole genome shotgun (WGS) entry which is preliminary data.</text>
</comment>
<dbReference type="RefSeq" id="WP_066668237.1">
    <property type="nucleotide sequence ID" value="NZ_LYVF01000158.1"/>
</dbReference>
<accession>A0A1B7LET3</accession>
<comment type="function">
    <text evidence="1">SASP are bound to spore DNA. They are double-stranded DNA-binding proteins that cause DNA to change to an a-like conformation. They protect the DNA backbone from chemical and enzymatic cleavage and are thus involved in dormant spore's high resistance to UV light.</text>
</comment>
<dbReference type="GO" id="GO:0003690">
    <property type="term" value="F:double-stranded DNA binding"/>
    <property type="evidence" value="ECO:0007669"/>
    <property type="project" value="InterPro"/>
</dbReference>
<dbReference type="PANTHER" id="PTHR36107:SF1">
    <property type="entry name" value="SMALL, ACID-SOLUBLE SPORE PROTEIN A"/>
    <property type="match status" value="1"/>
</dbReference>
<dbReference type="GO" id="GO:0030435">
    <property type="term" value="P:sporulation resulting in formation of a cellular spore"/>
    <property type="evidence" value="ECO:0007669"/>
    <property type="project" value="UniProtKB-KW"/>
</dbReference>
<dbReference type="OrthoDB" id="1683773at2"/>
<reference evidence="3 4" key="1">
    <citation type="submission" date="2016-04" db="EMBL/GenBank/DDBJ databases">
        <authorList>
            <person name="Evans L.H."/>
            <person name="Alamgir A."/>
            <person name="Owens N."/>
            <person name="Weber N.D."/>
            <person name="Virtaneva K."/>
            <person name="Barbian K."/>
            <person name="Babar A."/>
            <person name="Rosenke K."/>
        </authorList>
    </citation>
    <scope>NUCLEOTIDE SEQUENCE [LARGE SCALE GENOMIC DNA]</scope>
    <source>
        <strain evidence="3 4">LMa1</strain>
    </source>
</reference>
<keyword evidence="2" id="KW-0749">Sporulation</keyword>
<evidence type="ECO:0000313" key="4">
    <source>
        <dbReference type="Proteomes" id="UP000078532"/>
    </source>
</evidence>